<reference evidence="3 4" key="1">
    <citation type="journal article" date="2018" name="Plant J.">
        <title>Genome sequences of Chlorella sorokiniana UTEX 1602 and Micractinium conductrix SAG 241.80: implications to maltose excretion by a green alga.</title>
        <authorList>
            <person name="Arriola M.B."/>
            <person name="Velmurugan N."/>
            <person name="Zhang Y."/>
            <person name="Plunkett M.H."/>
            <person name="Hondzo H."/>
            <person name="Barney B.M."/>
        </authorList>
    </citation>
    <scope>NUCLEOTIDE SEQUENCE [LARGE SCALE GENOMIC DNA]</scope>
    <source>
        <strain evidence="3 4">SAG 241.80</strain>
    </source>
</reference>
<dbReference type="PRINTS" id="PR00103">
    <property type="entry name" value="CAMPKINASE"/>
</dbReference>
<dbReference type="CDD" id="cd00038">
    <property type="entry name" value="CAP_ED"/>
    <property type="match status" value="2"/>
</dbReference>
<dbReference type="PANTHER" id="PTHR11635:SF152">
    <property type="entry name" value="CAMP-DEPENDENT PROTEIN KINASE TYPE I REGULATORY SUBUNIT-RELATED"/>
    <property type="match status" value="1"/>
</dbReference>
<feature type="compositionally biased region" description="Low complexity" evidence="1">
    <location>
        <begin position="488"/>
        <end position="520"/>
    </location>
</feature>
<feature type="region of interest" description="Disordered" evidence="1">
    <location>
        <begin position="349"/>
        <end position="528"/>
    </location>
</feature>
<dbReference type="InterPro" id="IPR014710">
    <property type="entry name" value="RmlC-like_jellyroll"/>
</dbReference>
<name>A0A2P6VRT2_9CHLO</name>
<dbReference type="Gene3D" id="2.60.120.10">
    <property type="entry name" value="Jelly Rolls"/>
    <property type="match status" value="2"/>
</dbReference>
<sequence length="528" mass="53737">MGSACSKGVLSQATVSPAPEEPAPAARPPAGVSHLPVGYTSRRRGSVSAEPSGASGSQLKRPPSLPSAGHDAAAHKIRDLVRNTLLFKELDDEQHAAVIEAMTERRVDAGEVVIREGEEADNFYVIESGRFEATKGDAPVFTYEGQGSFGELALMYNCPRAATVTALSEGVLWALERATFRSLVVNSMAERRTRYEGVLRGMPVFQDLSQEQLAAVADCLHAETFEAGEYILWERAPLDDSAKFYIIEAGVVDCFRTFEGQKRAVKSLTDGDVFGEVALLTKAPRQADCVAATKCKCLTLSRDAFERLMGPVEQSLAAQIKAYQASNAQVEAASAGTGARTADAAATDASAPVAGGTPQSSARSAHAAPASAAGGAPLPGSPRPRVSDSAPASWRRSKGGRSAGSESDSPTGSPSATQALGAALAAAGGDAGAAGAAGEEQPLPPIAEETAEAAAAAAAVADFAAAAEQAQEAADAEQAPAAEREAAVEAAAAAEPAAAPAGAKKPAPAKKAGAAPAARKGPARKGGK</sequence>
<dbReference type="AlphaFoldDB" id="A0A2P6VRT2"/>
<evidence type="ECO:0000259" key="2">
    <source>
        <dbReference type="PROSITE" id="PS50042"/>
    </source>
</evidence>
<protein>
    <submittedName>
        <fullName evidence="3">cAMP-dependent kinase regulatory subunit</fullName>
    </submittedName>
</protein>
<proteinExistence type="predicted"/>
<keyword evidence="4" id="KW-1185">Reference proteome</keyword>
<feature type="region of interest" description="Disordered" evidence="1">
    <location>
        <begin position="1"/>
        <end position="72"/>
    </location>
</feature>
<accession>A0A2P6VRT2</accession>
<dbReference type="Pfam" id="PF00027">
    <property type="entry name" value="cNMP_binding"/>
    <property type="match status" value="2"/>
</dbReference>
<gene>
    <name evidence="3" type="primary">g585</name>
    <name evidence="3" type="ORF">C2E20_0585</name>
</gene>
<dbReference type="InterPro" id="IPR000595">
    <property type="entry name" value="cNMP-bd_dom"/>
</dbReference>
<dbReference type="PROSITE" id="PS50042">
    <property type="entry name" value="CNMP_BINDING_3"/>
    <property type="match status" value="2"/>
</dbReference>
<evidence type="ECO:0000313" key="3">
    <source>
        <dbReference type="EMBL" id="PSC76791.1"/>
    </source>
</evidence>
<feature type="compositionally biased region" description="Polar residues" evidence="1">
    <location>
        <begin position="404"/>
        <end position="418"/>
    </location>
</feature>
<dbReference type="InterPro" id="IPR018490">
    <property type="entry name" value="cNMP-bd_dom_sf"/>
</dbReference>
<dbReference type="GO" id="GO:0005952">
    <property type="term" value="C:cAMP-dependent protein kinase complex"/>
    <property type="evidence" value="ECO:0007669"/>
    <property type="project" value="InterPro"/>
</dbReference>
<evidence type="ECO:0000313" key="4">
    <source>
        <dbReference type="Proteomes" id="UP000239649"/>
    </source>
</evidence>
<dbReference type="PROSITE" id="PS00889">
    <property type="entry name" value="CNMP_BINDING_2"/>
    <property type="match status" value="1"/>
</dbReference>
<dbReference type="GO" id="GO:0004862">
    <property type="term" value="F:cAMP-dependent protein kinase inhibitor activity"/>
    <property type="evidence" value="ECO:0007669"/>
    <property type="project" value="TreeGrafter"/>
</dbReference>
<dbReference type="GO" id="GO:0016301">
    <property type="term" value="F:kinase activity"/>
    <property type="evidence" value="ECO:0007669"/>
    <property type="project" value="UniProtKB-KW"/>
</dbReference>
<dbReference type="InterPro" id="IPR050503">
    <property type="entry name" value="cAMP-dep_PK_reg_su-like"/>
</dbReference>
<dbReference type="GO" id="GO:0005829">
    <property type="term" value="C:cytosol"/>
    <property type="evidence" value="ECO:0007669"/>
    <property type="project" value="TreeGrafter"/>
</dbReference>
<dbReference type="STRING" id="554055.A0A2P6VRT2"/>
<dbReference type="PANTHER" id="PTHR11635">
    <property type="entry name" value="CAMP-DEPENDENT PROTEIN KINASE REGULATORY CHAIN"/>
    <property type="match status" value="1"/>
</dbReference>
<dbReference type="SUPFAM" id="SSF51206">
    <property type="entry name" value="cAMP-binding domain-like"/>
    <property type="match status" value="2"/>
</dbReference>
<feature type="domain" description="Cyclic nucleotide-binding" evidence="2">
    <location>
        <begin position="204"/>
        <end position="326"/>
    </location>
</feature>
<dbReference type="InterPro" id="IPR018488">
    <property type="entry name" value="cNMP-bd_CS"/>
</dbReference>
<feature type="compositionally biased region" description="Low complexity" evidence="1">
    <location>
        <begin position="452"/>
        <end position="481"/>
    </location>
</feature>
<dbReference type="PROSITE" id="PS00888">
    <property type="entry name" value="CNMP_BINDING_1"/>
    <property type="match status" value="1"/>
</dbReference>
<dbReference type="Proteomes" id="UP000239649">
    <property type="component" value="Unassembled WGS sequence"/>
</dbReference>
<organism evidence="3 4">
    <name type="scientific">Micractinium conductrix</name>
    <dbReference type="NCBI Taxonomy" id="554055"/>
    <lineage>
        <taxon>Eukaryota</taxon>
        <taxon>Viridiplantae</taxon>
        <taxon>Chlorophyta</taxon>
        <taxon>core chlorophytes</taxon>
        <taxon>Trebouxiophyceae</taxon>
        <taxon>Chlorellales</taxon>
        <taxon>Chlorellaceae</taxon>
        <taxon>Chlorella clade</taxon>
        <taxon>Micractinium</taxon>
    </lineage>
</organism>
<comment type="caution">
    <text evidence="3">The sequence shown here is derived from an EMBL/GenBank/DDBJ whole genome shotgun (WGS) entry which is preliminary data.</text>
</comment>
<dbReference type="OrthoDB" id="417078at2759"/>
<feature type="compositionally biased region" description="Low complexity" evidence="1">
    <location>
        <begin position="360"/>
        <end position="378"/>
    </location>
</feature>
<dbReference type="GO" id="GO:0030552">
    <property type="term" value="F:cAMP binding"/>
    <property type="evidence" value="ECO:0007669"/>
    <property type="project" value="TreeGrafter"/>
</dbReference>
<feature type="compositionally biased region" description="Low complexity" evidence="1">
    <location>
        <begin position="419"/>
        <end position="438"/>
    </location>
</feature>
<dbReference type="EMBL" id="LHPF02000001">
    <property type="protein sequence ID" value="PSC76791.1"/>
    <property type="molecule type" value="Genomic_DNA"/>
</dbReference>
<evidence type="ECO:0000256" key="1">
    <source>
        <dbReference type="SAM" id="MobiDB-lite"/>
    </source>
</evidence>
<feature type="domain" description="Cyclic nucleotide-binding" evidence="2">
    <location>
        <begin position="86"/>
        <end position="201"/>
    </location>
</feature>
<dbReference type="GO" id="GO:0034236">
    <property type="term" value="F:protein kinase A catalytic subunit binding"/>
    <property type="evidence" value="ECO:0007669"/>
    <property type="project" value="TreeGrafter"/>
</dbReference>
<dbReference type="SMART" id="SM00100">
    <property type="entry name" value="cNMP"/>
    <property type="match status" value="2"/>
</dbReference>